<organism evidence="1 2">
    <name type="scientific">Vibrio parahaemolyticus</name>
    <dbReference type="NCBI Taxonomy" id="670"/>
    <lineage>
        <taxon>Bacteria</taxon>
        <taxon>Pseudomonadati</taxon>
        <taxon>Pseudomonadota</taxon>
        <taxon>Gammaproteobacteria</taxon>
        <taxon>Vibrionales</taxon>
        <taxon>Vibrionaceae</taxon>
        <taxon>Vibrio</taxon>
    </lineage>
</organism>
<comment type="caution">
    <text evidence="1">The sequence shown here is derived from an EMBL/GenBank/DDBJ whole genome shotgun (WGS) entry which is preliminary data.</text>
</comment>
<dbReference type="Proteomes" id="UP000726777">
    <property type="component" value="Unassembled WGS sequence"/>
</dbReference>
<dbReference type="RefSeq" id="WP_228085731.1">
    <property type="nucleotide sequence ID" value="NZ_JACVHL010000002.1"/>
</dbReference>
<evidence type="ECO:0000313" key="2">
    <source>
        <dbReference type="Proteomes" id="UP000726777"/>
    </source>
</evidence>
<evidence type="ECO:0000313" key="1">
    <source>
        <dbReference type="EMBL" id="MCC3804061.1"/>
    </source>
</evidence>
<dbReference type="AlphaFoldDB" id="A0A9Q3UCK5"/>
<gene>
    <name evidence="1" type="ORF">IB292_03310</name>
</gene>
<dbReference type="EMBL" id="JACVHL010000002">
    <property type="protein sequence ID" value="MCC3804061.1"/>
    <property type="molecule type" value="Genomic_DNA"/>
</dbReference>
<name>A0A9Q3UCK5_VIBPH</name>
<reference evidence="1" key="1">
    <citation type="submission" date="2020-09" db="EMBL/GenBank/DDBJ databases">
        <title>Genome sequence of Vibrio parahaemolyticus isolates.</title>
        <authorList>
            <person name="Hammerl J.A."/>
            <person name="Strauch E."/>
        </authorList>
    </citation>
    <scope>NUCLEOTIDE SEQUENCE</scope>
    <source>
        <strain evidence="1">17-VB00146</strain>
    </source>
</reference>
<accession>A0A9Q3UCK5</accession>
<protein>
    <submittedName>
        <fullName evidence="1">Uncharacterized protein</fullName>
    </submittedName>
</protein>
<proteinExistence type="predicted"/>
<sequence>MVNLIYDLMECEAENPIQKSFIIEKGLKSGMCVLFQLNEDSIAESANFCCCSYEEMNTEIQRLKQLGIIVSARGYVENGRVDDWTFNFAGRFGMTNFVQKFN</sequence>